<keyword evidence="2" id="KW-1185">Reference proteome</keyword>
<accession>A0A4Y7K3K6</accession>
<evidence type="ECO:0000313" key="2">
    <source>
        <dbReference type="Proteomes" id="UP000316621"/>
    </source>
</evidence>
<protein>
    <submittedName>
        <fullName evidence="1">Uncharacterized protein</fullName>
    </submittedName>
</protein>
<dbReference type="EMBL" id="CM010720">
    <property type="protein sequence ID" value="RZC66499.1"/>
    <property type="molecule type" value="Genomic_DNA"/>
</dbReference>
<dbReference type="Proteomes" id="UP000316621">
    <property type="component" value="Chromosome 6"/>
</dbReference>
<name>A0A4Y7K3K6_PAPSO</name>
<dbReference type="Gramene" id="RZC66499">
    <property type="protein sequence ID" value="RZC66499"/>
    <property type="gene ID" value="C5167_010190"/>
</dbReference>
<sequence>MDNDHVIIEKVKYYVCTLGIWENKGMRYLELNDGSQVKPDNGPFFRVYASNGSEAETTFSLDGPIIWGRVKETGLRFLGWEEKGKWGEQGVKRFFKIGKEMAFMRYRSLLGDIIKENRDVFTRTIPSSIYEYASDIDMGPHEDFNSPIVAECRWLKHELEKVMQILEGESSGFLKAWEVRLLLIDAAACIKDWELPNTELLNTLQTRRYEIDKLIFGEDGTSKAWELPKTEMFNTLPTRRYEIDELILGEDGTSKAWELPETEMFNTLQTRRHEIDKLLSDKEGTSNEVKHALEASTLIQKMANAPELLGLAKRAIEGQILDGDWFIGVRLSQSKMPELVPEIFGGLLRNTAAFPLDELQCKLCVAHDADNPGEAVTEIFNEKVLSEFNKRWKALCKARWPNVSRCDDNWRRSYWEKHLGGVFS</sequence>
<reference evidence="1 2" key="1">
    <citation type="journal article" date="2018" name="Science">
        <title>The opium poppy genome and morphinan production.</title>
        <authorList>
            <person name="Guo L."/>
            <person name="Winzer T."/>
            <person name="Yang X."/>
            <person name="Li Y."/>
            <person name="Ning Z."/>
            <person name="He Z."/>
            <person name="Teodor R."/>
            <person name="Lu Y."/>
            <person name="Bowser T.A."/>
            <person name="Graham I.A."/>
            <person name="Ye K."/>
        </authorList>
    </citation>
    <scope>NUCLEOTIDE SEQUENCE [LARGE SCALE GENOMIC DNA]</scope>
    <source>
        <strain evidence="2">cv. HN1</strain>
        <tissue evidence="1">Leaves</tissue>
    </source>
</reference>
<gene>
    <name evidence="1" type="ORF">C5167_010190</name>
</gene>
<proteinExistence type="predicted"/>
<organism evidence="1 2">
    <name type="scientific">Papaver somniferum</name>
    <name type="common">Opium poppy</name>
    <dbReference type="NCBI Taxonomy" id="3469"/>
    <lineage>
        <taxon>Eukaryota</taxon>
        <taxon>Viridiplantae</taxon>
        <taxon>Streptophyta</taxon>
        <taxon>Embryophyta</taxon>
        <taxon>Tracheophyta</taxon>
        <taxon>Spermatophyta</taxon>
        <taxon>Magnoliopsida</taxon>
        <taxon>Ranunculales</taxon>
        <taxon>Papaveraceae</taxon>
        <taxon>Papaveroideae</taxon>
        <taxon>Papaver</taxon>
    </lineage>
</organism>
<evidence type="ECO:0000313" key="1">
    <source>
        <dbReference type="EMBL" id="RZC66499.1"/>
    </source>
</evidence>
<dbReference type="AlphaFoldDB" id="A0A4Y7K3K6"/>